<organism evidence="1 2">
    <name type="scientific">Vermiconidia calcicola</name>
    <dbReference type="NCBI Taxonomy" id="1690605"/>
    <lineage>
        <taxon>Eukaryota</taxon>
        <taxon>Fungi</taxon>
        <taxon>Dikarya</taxon>
        <taxon>Ascomycota</taxon>
        <taxon>Pezizomycotina</taxon>
        <taxon>Dothideomycetes</taxon>
        <taxon>Dothideomycetidae</taxon>
        <taxon>Mycosphaerellales</taxon>
        <taxon>Extremaceae</taxon>
        <taxon>Vermiconidia</taxon>
    </lineage>
</organism>
<accession>A0ACC3N0Z3</accession>
<dbReference type="Proteomes" id="UP001281147">
    <property type="component" value="Unassembled WGS sequence"/>
</dbReference>
<keyword evidence="2" id="KW-1185">Reference proteome</keyword>
<name>A0ACC3N0Z3_9PEZI</name>
<comment type="caution">
    <text evidence="1">The sequence shown here is derived from an EMBL/GenBank/DDBJ whole genome shotgun (WGS) entry which is preliminary data.</text>
</comment>
<evidence type="ECO:0000313" key="2">
    <source>
        <dbReference type="Proteomes" id="UP001281147"/>
    </source>
</evidence>
<sequence length="320" mass="35892">MNEALGQGVTNDEAVKHGSGDAAGQVGERQEGMFEKASFRERGAVSPIAQQIVTALTNTWKNSPRDREVETAREMRFALRLILSKWRDSISRGFQDKAAFEGGALRVVDPANENVMDARGLTARALATVLARAPWATRSDETPARSPDGQPKLACNSSMRGVQSGIKIVLDKLNRCLEIDGSEDQEFSDAEISEDDLARRSGKPSARSKKEAKSDAQMDFLWNPPEKTRITRHSTAKWHDWTAEEDAVLATVHQDHRKMNLPEKMAEHNKRMADYRARNGLAQERDRTYFSIRQRLSKILSTVETERPDTDENGERDGEK</sequence>
<proteinExistence type="predicted"/>
<reference evidence="1" key="1">
    <citation type="submission" date="2023-07" db="EMBL/GenBank/DDBJ databases">
        <title>Black Yeasts Isolated from many extreme environments.</title>
        <authorList>
            <person name="Coleine C."/>
            <person name="Stajich J.E."/>
            <person name="Selbmann L."/>
        </authorList>
    </citation>
    <scope>NUCLEOTIDE SEQUENCE</scope>
    <source>
        <strain evidence="1">CCFEE 5714</strain>
    </source>
</reference>
<dbReference type="EMBL" id="JAUTXU010000113">
    <property type="protein sequence ID" value="KAK3707136.1"/>
    <property type="molecule type" value="Genomic_DNA"/>
</dbReference>
<evidence type="ECO:0000313" key="1">
    <source>
        <dbReference type="EMBL" id="KAK3707136.1"/>
    </source>
</evidence>
<protein>
    <submittedName>
        <fullName evidence="1">Uncharacterized protein</fullName>
    </submittedName>
</protein>
<gene>
    <name evidence="1" type="ORF">LTR37_012305</name>
</gene>